<sequence>MPISQGVVFTTAMVFSSTAIYLAFHWHKKNTPFQFHWNSNSHHNNKQTLYSSIQENKGVRNLKRKKKKVQFAENVMEPRKNSEDMKKEERKQSKICRHETENIGIPANRIALYKGILRENIEVHRIASSY</sequence>
<evidence type="ECO:0008006" key="5">
    <source>
        <dbReference type="Google" id="ProtNLM"/>
    </source>
</evidence>
<reference evidence="3 4" key="1">
    <citation type="submission" date="2024-03" db="EMBL/GenBank/DDBJ databases">
        <authorList>
            <person name="Martinez-Hernandez J."/>
        </authorList>
    </citation>
    <scope>NUCLEOTIDE SEQUENCE [LARGE SCALE GENOMIC DNA]</scope>
</reference>
<dbReference type="EMBL" id="CAXHTB010000013">
    <property type="protein sequence ID" value="CAL0318394.1"/>
    <property type="molecule type" value="Genomic_DNA"/>
</dbReference>
<evidence type="ECO:0000313" key="4">
    <source>
        <dbReference type="Proteomes" id="UP001497480"/>
    </source>
</evidence>
<keyword evidence="2" id="KW-0472">Membrane</keyword>
<protein>
    <recommendedName>
        <fullName evidence="5">Transmembrane protein</fullName>
    </recommendedName>
</protein>
<evidence type="ECO:0000313" key="3">
    <source>
        <dbReference type="EMBL" id="CAL0318394.1"/>
    </source>
</evidence>
<accession>A0AAV1X9H9</accession>
<keyword evidence="2" id="KW-0812">Transmembrane</keyword>
<feature type="transmembrane region" description="Helical" evidence="2">
    <location>
        <begin position="6"/>
        <end position="24"/>
    </location>
</feature>
<dbReference type="PANTHER" id="PTHR33564:SF15">
    <property type="entry name" value="PROTEIN, PUTATIVE-RELATED"/>
    <property type="match status" value="1"/>
</dbReference>
<gene>
    <name evidence="3" type="ORF">LLUT_LOCUS19454</name>
</gene>
<proteinExistence type="predicted"/>
<dbReference type="Proteomes" id="UP001497480">
    <property type="component" value="Unassembled WGS sequence"/>
</dbReference>
<comment type="caution">
    <text evidence="3">The sequence shown here is derived from an EMBL/GenBank/DDBJ whole genome shotgun (WGS) entry which is preliminary data.</text>
</comment>
<dbReference type="PANTHER" id="PTHR33564">
    <property type="entry name" value="TRANSMEMBRANE PROTEIN"/>
    <property type="match status" value="1"/>
</dbReference>
<dbReference type="AlphaFoldDB" id="A0AAV1X9H9"/>
<name>A0AAV1X9H9_LUPLU</name>
<feature type="region of interest" description="Disordered" evidence="1">
    <location>
        <begin position="76"/>
        <end position="95"/>
    </location>
</feature>
<organism evidence="3 4">
    <name type="scientific">Lupinus luteus</name>
    <name type="common">European yellow lupine</name>
    <dbReference type="NCBI Taxonomy" id="3873"/>
    <lineage>
        <taxon>Eukaryota</taxon>
        <taxon>Viridiplantae</taxon>
        <taxon>Streptophyta</taxon>
        <taxon>Embryophyta</taxon>
        <taxon>Tracheophyta</taxon>
        <taxon>Spermatophyta</taxon>
        <taxon>Magnoliopsida</taxon>
        <taxon>eudicotyledons</taxon>
        <taxon>Gunneridae</taxon>
        <taxon>Pentapetalae</taxon>
        <taxon>rosids</taxon>
        <taxon>fabids</taxon>
        <taxon>Fabales</taxon>
        <taxon>Fabaceae</taxon>
        <taxon>Papilionoideae</taxon>
        <taxon>50 kb inversion clade</taxon>
        <taxon>genistoids sensu lato</taxon>
        <taxon>core genistoids</taxon>
        <taxon>Genisteae</taxon>
        <taxon>Lupinus</taxon>
    </lineage>
</organism>
<evidence type="ECO:0000256" key="2">
    <source>
        <dbReference type="SAM" id="Phobius"/>
    </source>
</evidence>
<keyword evidence="4" id="KW-1185">Reference proteome</keyword>
<evidence type="ECO:0000256" key="1">
    <source>
        <dbReference type="SAM" id="MobiDB-lite"/>
    </source>
</evidence>
<keyword evidence="2" id="KW-1133">Transmembrane helix</keyword>